<accession>A0ABX7Y854</accession>
<organism evidence="1 2">
    <name type="scientific">Arachnia rubra</name>
    <dbReference type="NCBI Taxonomy" id="1547448"/>
    <lineage>
        <taxon>Bacteria</taxon>
        <taxon>Bacillati</taxon>
        <taxon>Actinomycetota</taxon>
        <taxon>Actinomycetes</taxon>
        <taxon>Propionibacteriales</taxon>
        <taxon>Propionibacteriaceae</taxon>
        <taxon>Arachnia</taxon>
    </lineage>
</organism>
<dbReference type="Gene3D" id="1.20.120.450">
    <property type="entry name" value="dinb family like domain"/>
    <property type="match status" value="1"/>
</dbReference>
<dbReference type="Proteomes" id="UP000678513">
    <property type="component" value="Chromosome"/>
</dbReference>
<sequence length="199" mass="22562">MRQRWCRTNRTGGNMYFPAIHDERTTLRNYQQVQLQAIRDAAHGLTDEQARRQPLASVFSVSGVIKHCSYVLRSRLAAAGVLDAKPGYEDFMASFTPGENEDLTTLLEDYDRLCEQYLKLVEETDLDQVVQVPPAPWYGRNESDEATMRYLIVHNLAEFARHAGHADIIREQIDGAKAAELNAAVEGRPANKFVAPWKK</sequence>
<protein>
    <submittedName>
        <fullName evidence="1">DinB family protein</fullName>
    </submittedName>
</protein>
<gene>
    <name evidence="1" type="ORF">J5A65_06815</name>
</gene>
<dbReference type="EMBL" id="CP072384">
    <property type="protein sequence ID" value="QUC09414.1"/>
    <property type="molecule type" value="Genomic_DNA"/>
</dbReference>
<evidence type="ECO:0000313" key="2">
    <source>
        <dbReference type="Proteomes" id="UP000678513"/>
    </source>
</evidence>
<name>A0ABX7Y854_9ACTN</name>
<dbReference type="InterPro" id="IPR007061">
    <property type="entry name" value="MST-like"/>
</dbReference>
<dbReference type="Pfam" id="PF04978">
    <property type="entry name" value="MST"/>
    <property type="match status" value="1"/>
</dbReference>
<reference evidence="1 2" key="1">
    <citation type="submission" date="2021-03" db="EMBL/GenBank/DDBJ databases">
        <title>Human Oral Microbial Genomes.</title>
        <authorList>
            <person name="Johnston C.D."/>
            <person name="Chen T."/>
            <person name="Dewhirst F.E."/>
        </authorList>
    </citation>
    <scope>NUCLEOTIDE SEQUENCE [LARGE SCALE GENOMIC DNA]</scope>
    <source>
        <strain evidence="1 2">DSMZ 100122</strain>
    </source>
</reference>
<dbReference type="InterPro" id="IPR034660">
    <property type="entry name" value="DinB/YfiT-like"/>
</dbReference>
<dbReference type="SUPFAM" id="SSF109854">
    <property type="entry name" value="DinB/YfiT-like putative metalloenzymes"/>
    <property type="match status" value="1"/>
</dbReference>
<evidence type="ECO:0000313" key="1">
    <source>
        <dbReference type="EMBL" id="QUC09414.1"/>
    </source>
</evidence>
<keyword evidence="2" id="KW-1185">Reference proteome</keyword>
<proteinExistence type="predicted"/>